<feature type="domain" description="NmrA-like" evidence="4">
    <location>
        <begin position="2"/>
        <end position="256"/>
    </location>
</feature>
<dbReference type="Pfam" id="PF05368">
    <property type="entry name" value="NmrA"/>
    <property type="match status" value="1"/>
</dbReference>
<dbReference type="OrthoDB" id="10000533at2759"/>
<sequence>MSVIVVAGGLGDLGRLIVDALYNTGKYEMPKDFATRTSPLTGKSYLPLIQTDYSSEPEVAELLAKHNIHTVICTFALDFQAASDSQITLIRAADQASSVKRFIPSEFNVDYDLGDDVLPYPDKKFHAVGRRELEKTSLEFSYIYPGMFMDYFGMPNITTHLRELFVVIDPTNGVAYVPGDGNTKLAMSFTKDVAKYTALALELDKWPRVMTTVSSSMTLNEIIALTEKNLGRKLKVTYQSVPALLKHESLTLPGNIAVAEQFPGGVAQITALTADLEASMALGAYDFDKLPSHLNLVDHFAGRTETPTKIEDILELAWKGR</sequence>
<reference evidence="5" key="1">
    <citation type="submission" date="2020-03" db="EMBL/GenBank/DDBJ databases">
        <title>Draft Genome Sequence of Cylindrodendrum hubeiense.</title>
        <authorList>
            <person name="Buettner E."/>
            <person name="Kellner H."/>
        </authorList>
    </citation>
    <scope>NUCLEOTIDE SEQUENCE</scope>
    <source>
        <strain evidence="5">IHI 201604</strain>
    </source>
</reference>
<dbReference type="Proteomes" id="UP000722485">
    <property type="component" value="Unassembled WGS sequence"/>
</dbReference>
<dbReference type="InterPro" id="IPR008030">
    <property type="entry name" value="NmrA-like"/>
</dbReference>
<proteinExistence type="inferred from homology"/>
<evidence type="ECO:0000256" key="3">
    <source>
        <dbReference type="ARBA" id="ARBA00023002"/>
    </source>
</evidence>
<dbReference type="Gene3D" id="3.90.25.10">
    <property type="entry name" value="UDP-galactose 4-epimerase, domain 1"/>
    <property type="match status" value="1"/>
</dbReference>
<keyword evidence="3" id="KW-0560">Oxidoreductase</keyword>
<evidence type="ECO:0000313" key="6">
    <source>
        <dbReference type="Proteomes" id="UP000722485"/>
    </source>
</evidence>
<dbReference type="PANTHER" id="PTHR47706:SF4">
    <property type="entry name" value="NMRA-LIKE DOMAIN-CONTAINING PROTEIN"/>
    <property type="match status" value="1"/>
</dbReference>
<dbReference type="InterPro" id="IPR051609">
    <property type="entry name" value="NmrA/Isoflavone_reductase-like"/>
</dbReference>
<dbReference type="AlphaFoldDB" id="A0A9P5HHI0"/>
<dbReference type="PANTHER" id="PTHR47706">
    <property type="entry name" value="NMRA-LIKE FAMILY PROTEIN"/>
    <property type="match status" value="1"/>
</dbReference>
<comment type="similarity">
    <text evidence="1">Belongs to the NmrA-type oxidoreductase family. Isoflavone reductase subfamily.</text>
</comment>
<gene>
    <name evidence="5" type="ORF">G7Z17_g127</name>
</gene>
<comment type="caution">
    <text evidence="5">The sequence shown here is derived from an EMBL/GenBank/DDBJ whole genome shotgun (WGS) entry which is preliminary data.</text>
</comment>
<keyword evidence="2" id="KW-0521">NADP</keyword>
<dbReference type="SUPFAM" id="SSF51735">
    <property type="entry name" value="NAD(P)-binding Rossmann-fold domains"/>
    <property type="match status" value="1"/>
</dbReference>
<dbReference type="Gene3D" id="3.40.50.720">
    <property type="entry name" value="NAD(P)-binding Rossmann-like Domain"/>
    <property type="match status" value="1"/>
</dbReference>
<accession>A0A9P5HHI0</accession>
<protein>
    <recommendedName>
        <fullName evidence="4">NmrA-like domain-containing protein</fullName>
    </recommendedName>
</protein>
<evidence type="ECO:0000259" key="4">
    <source>
        <dbReference type="Pfam" id="PF05368"/>
    </source>
</evidence>
<organism evidence="5 6">
    <name type="scientific">Cylindrodendrum hubeiense</name>
    <dbReference type="NCBI Taxonomy" id="595255"/>
    <lineage>
        <taxon>Eukaryota</taxon>
        <taxon>Fungi</taxon>
        <taxon>Dikarya</taxon>
        <taxon>Ascomycota</taxon>
        <taxon>Pezizomycotina</taxon>
        <taxon>Sordariomycetes</taxon>
        <taxon>Hypocreomycetidae</taxon>
        <taxon>Hypocreales</taxon>
        <taxon>Nectriaceae</taxon>
        <taxon>Cylindrodendrum</taxon>
    </lineage>
</organism>
<evidence type="ECO:0000313" key="5">
    <source>
        <dbReference type="EMBL" id="KAF7558186.1"/>
    </source>
</evidence>
<evidence type="ECO:0000256" key="1">
    <source>
        <dbReference type="ARBA" id="ARBA00005725"/>
    </source>
</evidence>
<dbReference type="EMBL" id="JAANBB010000001">
    <property type="protein sequence ID" value="KAF7558186.1"/>
    <property type="molecule type" value="Genomic_DNA"/>
</dbReference>
<dbReference type="InterPro" id="IPR036291">
    <property type="entry name" value="NAD(P)-bd_dom_sf"/>
</dbReference>
<dbReference type="GO" id="GO:0016491">
    <property type="term" value="F:oxidoreductase activity"/>
    <property type="evidence" value="ECO:0007669"/>
    <property type="project" value="UniProtKB-KW"/>
</dbReference>
<evidence type="ECO:0000256" key="2">
    <source>
        <dbReference type="ARBA" id="ARBA00022857"/>
    </source>
</evidence>
<name>A0A9P5HHI0_9HYPO</name>
<keyword evidence="6" id="KW-1185">Reference proteome</keyword>